<keyword evidence="9" id="KW-0028">Amino-acid biosynthesis</keyword>
<comment type="cofactor">
    <cofactor evidence="1 9">
        <name>pyridoxal 5'-phosphate</name>
        <dbReference type="ChEBI" id="CHEBI:597326"/>
    </cofactor>
</comment>
<keyword evidence="9" id="KW-0368">Histidine biosynthesis</keyword>
<keyword evidence="6 9" id="KW-0808">Transferase</keyword>
<feature type="domain" description="Aminotransferase class I/classII large" evidence="10">
    <location>
        <begin position="28"/>
        <end position="360"/>
    </location>
</feature>
<dbReference type="Gene3D" id="3.90.1150.10">
    <property type="entry name" value="Aspartate Aminotransferase, domain 1"/>
    <property type="match status" value="1"/>
</dbReference>
<dbReference type="EMBL" id="NFZT01000001">
    <property type="protein sequence ID" value="OWV32548.1"/>
    <property type="molecule type" value="Genomic_DNA"/>
</dbReference>
<dbReference type="InterPro" id="IPR050106">
    <property type="entry name" value="HistidinolP_aminotransfase"/>
</dbReference>
<dbReference type="SUPFAM" id="SSF53383">
    <property type="entry name" value="PLP-dependent transferases"/>
    <property type="match status" value="1"/>
</dbReference>
<accession>A0A219B434</accession>
<gene>
    <name evidence="9" type="primary">hisC</name>
    <name evidence="11" type="ORF">B5C34_03185</name>
</gene>
<evidence type="ECO:0000256" key="3">
    <source>
        <dbReference type="ARBA" id="ARBA00007970"/>
    </source>
</evidence>
<comment type="subunit">
    <text evidence="4 9">Homodimer.</text>
</comment>
<dbReference type="STRING" id="1234595.C725_1418"/>
<evidence type="ECO:0000256" key="2">
    <source>
        <dbReference type="ARBA" id="ARBA00005011"/>
    </source>
</evidence>
<dbReference type="GO" id="GO:0030170">
    <property type="term" value="F:pyridoxal phosphate binding"/>
    <property type="evidence" value="ECO:0007669"/>
    <property type="project" value="InterPro"/>
</dbReference>
<comment type="pathway">
    <text evidence="2 9">Amino-acid biosynthesis; L-histidine biosynthesis; L-histidine from 5-phospho-alpha-D-ribose 1-diphosphate: step 7/9.</text>
</comment>
<comment type="caution">
    <text evidence="11">The sequence shown here is derived from an EMBL/GenBank/DDBJ whole genome shotgun (WGS) entry which is preliminary data.</text>
</comment>
<dbReference type="CDD" id="cd00609">
    <property type="entry name" value="AAT_like"/>
    <property type="match status" value="1"/>
</dbReference>
<dbReference type="InterPro" id="IPR005861">
    <property type="entry name" value="HisP_aminotrans"/>
</dbReference>
<evidence type="ECO:0000259" key="10">
    <source>
        <dbReference type="Pfam" id="PF00155"/>
    </source>
</evidence>
<dbReference type="OrthoDB" id="9809616at2"/>
<dbReference type="UniPathway" id="UPA00031">
    <property type="reaction ID" value="UER00012"/>
</dbReference>
<dbReference type="Gene3D" id="3.40.640.10">
    <property type="entry name" value="Type I PLP-dependent aspartate aminotransferase-like (Major domain)"/>
    <property type="match status" value="1"/>
</dbReference>
<dbReference type="InterPro" id="IPR015421">
    <property type="entry name" value="PyrdxlP-dep_Trfase_major"/>
</dbReference>
<dbReference type="GO" id="GO:0000105">
    <property type="term" value="P:L-histidine biosynthetic process"/>
    <property type="evidence" value="ECO:0007669"/>
    <property type="project" value="UniProtKB-UniRule"/>
</dbReference>
<evidence type="ECO:0000256" key="4">
    <source>
        <dbReference type="ARBA" id="ARBA00011738"/>
    </source>
</evidence>
<dbReference type="PANTHER" id="PTHR43643">
    <property type="entry name" value="HISTIDINOL-PHOSPHATE AMINOTRANSFERASE 2"/>
    <property type="match status" value="1"/>
</dbReference>
<comment type="catalytic activity">
    <reaction evidence="8 9">
        <text>L-histidinol phosphate + 2-oxoglutarate = 3-(imidazol-4-yl)-2-oxopropyl phosphate + L-glutamate</text>
        <dbReference type="Rhea" id="RHEA:23744"/>
        <dbReference type="ChEBI" id="CHEBI:16810"/>
        <dbReference type="ChEBI" id="CHEBI:29985"/>
        <dbReference type="ChEBI" id="CHEBI:57766"/>
        <dbReference type="ChEBI" id="CHEBI:57980"/>
        <dbReference type="EC" id="2.6.1.9"/>
    </reaction>
</comment>
<dbReference type="GO" id="GO:0004400">
    <property type="term" value="F:histidinol-phosphate transaminase activity"/>
    <property type="evidence" value="ECO:0007669"/>
    <property type="project" value="UniProtKB-UniRule"/>
</dbReference>
<evidence type="ECO:0000313" key="11">
    <source>
        <dbReference type="EMBL" id="OWV32548.1"/>
    </source>
</evidence>
<reference evidence="12" key="1">
    <citation type="submission" date="2017-05" db="EMBL/GenBank/DDBJ databases">
        <authorList>
            <person name="Lin X."/>
        </authorList>
    </citation>
    <scope>NUCLEOTIDE SEQUENCE [LARGE SCALE GENOMIC DNA]</scope>
    <source>
        <strain evidence="12">JLT2012</strain>
    </source>
</reference>
<evidence type="ECO:0000256" key="7">
    <source>
        <dbReference type="ARBA" id="ARBA00022898"/>
    </source>
</evidence>
<evidence type="ECO:0000256" key="8">
    <source>
        <dbReference type="ARBA" id="ARBA00047481"/>
    </source>
</evidence>
<evidence type="ECO:0000256" key="6">
    <source>
        <dbReference type="ARBA" id="ARBA00022679"/>
    </source>
</evidence>
<dbReference type="PANTHER" id="PTHR43643:SF3">
    <property type="entry name" value="HISTIDINOL-PHOSPHATE AMINOTRANSFERASE"/>
    <property type="match status" value="1"/>
</dbReference>
<dbReference type="NCBIfam" id="TIGR01141">
    <property type="entry name" value="hisC"/>
    <property type="match status" value="1"/>
</dbReference>
<dbReference type="EC" id="2.6.1.9" evidence="9"/>
<dbReference type="Proteomes" id="UP000198462">
    <property type="component" value="Unassembled WGS sequence"/>
</dbReference>
<name>A0A219B434_9SPHN</name>
<dbReference type="InterPro" id="IPR015424">
    <property type="entry name" value="PyrdxlP-dep_Trfase"/>
</dbReference>
<comment type="similarity">
    <text evidence="3 9">Belongs to the class-II pyridoxal-phosphate-dependent aminotransferase family. Histidinol-phosphate aminotransferase subfamily.</text>
</comment>
<evidence type="ECO:0000313" key="12">
    <source>
        <dbReference type="Proteomes" id="UP000198462"/>
    </source>
</evidence>
<dbReference type="HAMAP" id="MF_01023">
    <property type="entry name" value="HisC_aminotrans_2"/>
    <property type="match status" value="1"/>
</dbReference>
<organism evidence="11 12">
    <name type="scientific">Pacificimonas flava</name>
    <dbReference type="NCBI Taxonomy" id="1234595"/>
    <lineage>
        <taxon>Bacteria</taxon>
        <taxon>Pseudomonadati</taxon>
        <taxon>Pseudomonadota</taxon>
        <taxon>Alphaproteobacteria</taxon>
        <taxon>Sphingomonadales</taxon>
        <taxon>Sphingosinicellaceae</taxon>
        <taxon>Pacificimonas</taxon>
    </lineage>
</organism>
<dbReference type="InterPro" id="IPR004839">
    <property type="entry name" value="Aminotransferase_I/II_large"/>
</dbReference>
<feature type="modified residue" description="N6-(pyridoxal phosphate)lysine" evidence="9">
    <location>
        <position position="220"/>
    </location>
</feature>
<proteinExistence type="inferred from homology"/>
<keyword evidence="7 9" id="KW-0663">Pyridoxal phosphate</keyword>
<keyword evidence="5 9" id="KW-0032">Aminotransferase</keyword>
<sequence>MPAPQMKPWIAEIAPYVPGRSGEAGKRTIKLSSNENPLGPSPKALEALRAGTVDPHRYPDAASHELREVIAETHDLEADRVVCGTGSDELLQLLAQAYAGPGDEIVHMRYGFMVYPIAARRAGAVPVAVEDEDYTADVDAILGAVTDKTKLVYLANPNNPTGTVIPRNEVERLHTGLRPDILLVLDAAYAEYQAGEADYEDGIAMARVHPNVVTTRTFSKIYGLAGARVGWAYGHPDVIGALNRIRGPFNVTSEAQAGAIAAVRDQDWVEHCRTENRRERGRLEEALAALGNHGVRAVPSAANFVLATFPETGDHTAEAANAFLSERGILVRWLPQMGLGHALRIGVGTTEETGELIEALRAFFGEG</sequence>
<dbReference type="Pfam" id="PF00155">
    <property type="entry name" value="Aminotran_1_2"/>
    <property type="match status" value="1"/>
</dbReference>
<dbReference type="RefSeq" id="WP_088711345.1">
    <property type="nucleotide sequence ID" value="NZ_NFZT01000001.1"/>
</dbReference>
<dbReference type="AlphaFoldDB" id="A0A219B434"/>
<evidence type="ECO:0000256" key="5">
    <source>
        <dbReference type="ARBA" id="ARBA00022576"/>
    </source>
</evidence>
<protein>
    <recommendedName>
        <fullName evidence="9">Histidinol-phosphate aminotransferase</fullName>
        <ecNumber evidence="9">2.6.1.9</ecNumber>
    </recommendedName>
    <alternativeName>
        <fullName evidence="9">Imidazole acetol-phosphate transaminase</fullName>
    </alternativeName>
</protein>
<evidence type="ECO:0000256" key="1">
    <source>
        <dbReference type="ARBA" id="ARBA00001933"/>
    </source>
</evidence>
<keyword evidence="12" id="KW-1185">Reference proteome</keyword>
<dbReference type="InterPro" id="IPR015422">
    <property type="entry name" value="PyrdxlP-dep_Trfase_small"/>
</dbReference>
<evidence type="ECO:0000256" key="9">
    <source>
        <dbReference type="HAMAP-Rule" id="MF_01023"/>
    </source>
</evidence>